<name>A0A8J2V8H7_9FLAO</name>
<dbReference type="Proteomes" id="UP000652231">
    <property type="component" value="Unassembled WGS sequence"/>
</dbReference>
<organism evidence="2 3">
    <name type="scientific">Planktosalinus lacus</name>
    <dbReference type="NCBI Taxonomy" id="1526573"/>
    <lineage>
        <taxon>Bacteria</taxon>
        <taxon>Pseudomonadati</taxon>
        <taxon>Bacteroidota</taxon>
        <taxon>Flavobacteriia</taxon>
        <taxon>Flavobacteriales</taxon>
        <taxon>Flavobacteriaceae</taxon>
        <taxon>Planktosalinus</taxon>
    </lineage>
</organism>
<feature type="signal peptide" evidence="1">
    <location>
        <begin position="1"/>
        <end position="22"/>
    </location>
</feature>
<dbReference type="AlphaFoldDB" id="A0A8J2V8H7"/>
<proteinExistence type="predicted"/>
<accession>A0A8J2V8H7</accession>
<reference evidence="2" key="2">
    <citation type="submission" date="2020-09" db="EMBL/GenBank/DDBJ databases">
        <authorList>
            <person name="Sun Q."/>
            <person name="Zhou Y."/>
        </authorList>
    </citation>
    <scope>NUCLEOTIDE SEQUENCE</scope>
    <source>
        <strain evidence="2">CGMCC 1.12924</strain>
    </source>
</reference>
<dbReference type="RefSeq" id="WP_188439312.1">
    <property type="nucleotide sequence ID" value="NZ_BMGK01000002.1"/>
</dbReference>
<evidence type="ECO:0000313" key="3">
    <source>
        <dbReference type="Proteomes" id="UP000652231"/>
    </source>
</evidence>
<evidence type="ECO:0000313" key="2">
    <source>
        <dbReference type="EMBL" id="GGD84630.1"/>
    </source>
</evidence>
<protein>
    <submittedName>
        <fullName evidence="2">Uncharacterized protein</fullName>
    </submittedName>
</protein>
<gene>
    <name evidence="2" type="ORF">GCM10011312_05830</name>
</gene>
<keyword evidence="1" id="KW-0732">Signal</keyword>
<reference evidence="2" key="1">
    <citation type="journal article" date="2014" name="Int. J. Syst. Evol. Microbiol.">
        <title>Complete genome sequence of Corynebacterium casei LMG S-19264T (=DSM 44701T), isolated from a smear-ripened cheese.</title>
        <authorList>
            <consortium name="US DOE Joint Genome Institute (JGI-PGF)"/>
            <person name="Walter F."/>
            <person name="Albersmeier A."/>
            <person name="Kalinowski J."/>
            <person name="Ruckert C."/>
        </authorList>
    </citation>
    <scope>NUCLEOTIDE SEQUENCE</scope>
    <source>
        <strain evidence="2">CGMCC 1.12924</strain>
    </source>
</reference>
<evidence type="ECO:0000256" key="1">
    <source>
        <dbReference type="SAM" id="SignalP"/>
    </source>
</evidence>
<keyword evidence="3" id="KW-1185">Reference proteome</keyword>
<comment type="caution">
    <text evidence="2">The sequence shown here is derived from an EMBL/GenBank/DDBJ whole genome shotgun (WGS) entry which is preliminary data.</text>
</comment>
<sequence length="135" mass="15299">MKTLLSLFCCYLLLTPSLPPVAIPDAHSSATMINLKLNDGEKWPTDEVTTNHIQSMIDLCEAALSQRTYAVAPLHEALTQEIDALNQNTQMSGDARAQLHNYQLGLRKRIEALSENRGTVEWLLHELKRFTDYFE</sequence>
<dbReference type="EMBL" id="BMGK01000002">
    <property type="protein sequence ID" value="GGD84630.1"/>
    <property type="molecule type" value="Genomic_DNA"/>
</dbReference>
<feature type="chain" id="PRO_5035281130" evidence="1">
    <location>
        <begin position="23"/>
        <end position="135"/>
    </location>
</feature>